<dbReference type="InterPro" id="IPR000276">
    <property type="entry name" value="GPCR_Rhodpsn"/>
</dbReference>
<dbReference type="InterPro" id="IPR017452">
    <property type="entry name" value="GPCR_Rhodpsn_7TM"/>
</dbReference>
<dbReference type="SUPFAM" id="SSF81321">
    <property type="entry name" value="Family A G protein-coupled receptor-like"/>
    <property type="match status" value="1"/>
</dbReference>
<keyword evidence="8 9" id="KW-0807">Transducer</keyword>
<evidence type="ECO:0000256" key="1">
    <source>
        <dbReference type="ARBA" id="ARBA00004141"/>
    </source>
</evidence>
<evidence type="ECO:0000256" key="5">
    <source>
        <dbReference type="ARBA" id="ARBA00023040"/>
    </source>
</evidence>
<dbReference type="PROSITE" id="PS50262">
    <property type="entry name" value="G_PROTEIN_RECEP_F1_2"/>
    <property type="match status" value="1"/>
</dbReference>
<evidence type="ECO:0000256" key="9">
    <source>
        <dbReference type="RuleBase" id="RU000688"/>
    </source>
</evidence>
<gene>
    <name evidence="12" type="ORF">RRG08_037828</name>
</gene>
<evidence type="ECO:0000256" key="2">
    <source>
        <dbReference type="ARBA" id="ARBA00010663"/>
    </source>
</evidence>
<dbReference type="Proteomes" id="UP001283361">
    <property type="component" value="Unassembled WGS sequence"/>
</dbReference>
<evidence type="ECO:0000313" key="12">
    <source>
        <dbReference type="EMBL" id="KAK3757472.1"/>
    </source>
</evidence>
<organism evidence="12 13">
    <name type="scientific">Elysia crispata</name>
    <name type="common">lettuce slug</name>
    <dbReference type="NCBI Taxonomy" id="231223"/>
    <lineage>
        <taxon>Eukaryota</taxon>
        <taxon>Metazoa</taxon>
        <taxon>Spiralia</taxon>
        <taxon>Lophotrochozoa</taxon>
        <taxon>Mollusca</taxon>
        <taxon>Gastropoda</taxon>
        <taxon>Heterobranchia</taxon>
        <taxon>Euthyneura</taxon>
        <taxon>Panpulmonata</taxon>
        <taxon>Sacoglossa</taxon>
        <taxon>Placobranchoidea</taxon>
        <taxon>Plakobranchidae</taxon>
        <taxon>Elysia</taxon>
    </lineage>
</organism>
<comment type="caution">
    <text evidence="12">The sequence shown here is derived from an EMBL/GenBank/DDBJ whole genome shotgun (WGS) entry which is preliminary data.</text>
</comment>
<keyword evidence="6 10" id="KW-0472">Membrane</keyword>
<keyword evidence="4 10" id="KW-1133">Transmembrane helix</keyword>
<evidence type="ECO:0000256" key="6">
    <source>
        <dbReference type="ARBA" id="ARBA00023136"/>
    </source>
</evidence>
<dbReference type="GO" id="GO:0004983">
    <property type="term" value="F:neuropeptide Y receptor activity"/>
    <property type="evidence" value="ECO:0007669"/>
    <property type="project" value="InterPro"/>
</dbReference>
<dbReference type="SMART" id="SM01381">
    <property type="entry name" value="7TM_GPCR_Srsx"/>
    <property type="match status" value="1"/>
</dbReference>
<evidence type="ECO:0000256" key="3">
    <source>
        <dbReference type="ARBA" id="ARBA00022692"/>
    </source>
</evidence>
<dbReference type="AlphaFoldDB" id="A0AAE1D4Y0"/>
<comment type="subcellular location">
    <subcellularLocation>
        <location evidence="1">Membrane</location>
        <topology evidence="1">Multi-pass membrane protein</topology>
    </subcellularLocation>
</comment>
<feature type="transmembrane region" description="Helical" evidence="10">
    <location>
        <begin position="254"/>
        <end position="276"/>
    </location>
</feature>
<keyword evidence="5 9" id="KW-0297">G-protein coupled receptor</keyword>
<reference evidence="12" key="1">
    <citation type="journal article" date="2023" name="G3 (Bethesda)">
        <title>A reference genome for the long-term kleptoplast-retaining sea slug Elysia crispata morphotype clarki.</title>
        <authorList>
            <person name="Eastman K.E."/>
            <person name="Pendleton A.L."/>
            <person name="Shaikh M.A."/>
            <person name="Suttiyut T."/>
            <person name="Ogas R."/>
            <person name="Tomko P."/>
            <person name="Gavelis G."/>
            <person name="Widhalm J.R."/>
            <person name="Wisecaver J.H."/>
        </authorList>
    </citation>
    <scope>NUCLEOTIDE SEQUENCE</scope>
    <source>
        <strain evidence="12">ECLA1</strain>
    </source>
</reference>
<sequence length="518" mass="58201">MDPPLSPSRVEFFDFDDDDFFQMDSNGSESGAFIDNNINNVTSIFSNASKGRVWTSSNKPELTTHMYHVSDVYEDVSDMFYQHENPFIIFLIIVYIITFIIGFLGNMFVILVVLRHRHMRTLTNVFFLNLTIGDFMVTVICIPITLGNYVYIDWIYGELFCKVTPFLQSTAVAVSVLSMLSISINRYFAIHIPLRAKILFSKTRVHLMLTSIWALSIAASCPLLVVKTVTSYGIPGVYLARVCNEEWGREHVKLVYNFVIFFLLFVCPLVMMSALYTKISLALWSKDHELLMEGGKLGKTPDGGKAKKGSLNSNSYSNGGASAKLLHHNGHHQQQQQQQQHQQQHHSYHYLNLQQNAHSSNHRFRSPQVDRLLLQRRKTVRTLVLLVGLFAFSWFPYYVVNAWLDFNSSSSHAGLINNVLYPLVQLLGLSNSSLNPILYCFLSNGFRRAFLNMCCRRNRIVLKRKGAAYGCGRTTSVGGAGCAGTACNGRAGMLALTVRYRTGGSDDSGVGSVETVLS</sequence>
<evidence type="ECO:0000259" key="11">
    <source>
        <dbReference type="PROSITE" id="PS50262"/>
    </source>
</evidence>
<evidence type="ECO:0000313" key="13">
    <source>
        <dbReference type="Proteomes" id="UP001283361"/>
    </source>
</evidence>
<dbReference type="GO" id="GO:0005886">
    <property type="term" value="C:plasma membrane"/>
    <property type="evidence" value="ECO:0007669"/>
    <property type="project" value="TreeGrafter"/>
</dbReference>
<dbReference type="EMBL" id="JAWDGP010005361">
    <property type="protein sequence ID" value="KAK3757472.1"/>
    <property type="molecule type" value="Genomic_DNA"/>
</dbReference>
<feature type="transmembrane region" description="Helical" evidence="10">
    <location>
        <begin position="380"/>
        <end position="399"/>
    </location>
</feature>
<feature type="domain" description="G-protein coupled receptors family 1 profile" evidence="11">
    <location>
        <begin position="105"/>
        <end position="439"/>
    </location>
</feature>
<feature type="transmembrane region" description="Helical" evidence="10">
    <location>
        <begin position="87"/>
        <end position="114"/>
    </location>
</feature>
<feature type="transmembrane region" description="Helical" evidence="10">
    <location>
        <begin position="419"/>
        <end position="442"/>
    </location>
</feature>
<dbReference type="PRINTS" id="PR00237">
    <property type="entry name" value="GPCRRHODOPSN"/>
</dbReference>
<dbReference type="PRINTS" id="PR01012">
    <property type="entry name" value="NRPEPTIDEYR"/>
</dbReference>
<evidence type="ECO:0000256" key="4">
    <source>
        <dbReference type="ARBA" id="ARBA00022989"/>
    </source>
</evidence>
<dbReference type="Gene3D" id="1.20.1070.10">
    <property type="entry name" value="Rhodopsin 7-helix transmembrane proteins"/>
    <property type="match status" value="1"/>
</dbReference>
<feature type="transmembrane region" description="Helical" evidence="10">
    <location>
        <begin position="166"/>
        <end position="184"/>
    </location>
</feature>
<protein>
    <recommendedName>
        <fullName evidence="11">G-protein coupled receptors family 1 profile domain-containing protein</fullName>
    </recommendedName>
</protein>
<keyword evidence="13" id="KW-1185">Reference proteome</keyword>
<dbReference type="PANTHER" id="PTHR45695:SF9">
    <property type="entry name" value="LEUCOKININ RECEPTOR"/>
    <property type="match status" value="1"/>
</dbReference>
<dbReference type="PROSITE" id="PS00237">
    <property type="entry name" value="G_PROTEIN_RECEP_F1_1"/>
    <property type="match status" value="1"/>
</dbReference>
<evidence type="ECO:0000256" key="7">
    <source>
        <dbReference type="ARBA" id="ARBA00023170"/>
    </source>
</evidence>
<name>A0AAE1D4Y0_9GAST</name>
<keyword evidence="7 9" id="KW-0675">Receptor</keyword>
<evidence type="ECO:0000256" key="10">
    <source>
        <dbReference type="SAM" id="Phobius"/>
    </source>
</evidence>
<dbReference type="PANTHER" id="PTHR45695">
    <property type="entry name" value="LEUCOKININ RECEPTOR-RELATED"/>
    <property type="match status" value="1"/>
</dbReference>
<dbReference type="CDD" id="cd14993">
    <property type="entry name" value="7tmA_CCKR-like"/>
    <property type="match status" value="1"/>
</dbReference>
<keyword evidence="3 9" id="KW-0812">Transmembrane</keyword>
<feature type="transmembrane region" description="Helical" evidence="10">
    <location>
        <begin position="126"/>
        <end position="146"/>
    </location>
</feature>
<proteinExistence type="inferred from homology"/>
<dbReference type="Pfam" id="PF00001">
    <property type="entry name" value="7tm_1"/>
    <property type="match status" value="1"/>
</dbReference>
<dbReference type="InterPro" id="IPR000611">
    <property type="entry name" value="NPY_rcpt"/>
</dbReference>
<comment type="similarity">
    <text evidence="2 9">Belongs to the G-protein coupled receptor 1 family.</text>
</comment>
<feature type="transmembrane region" description="Helical" evidence="10">
    <location>
        <begin position="205"/>
        <end position="225"/>
    </location>
</feature>
<accession>A0AAE1D4Y0</accession>
<evidence type="ECO:0000256" key="8">
    <source>
        <dbReference type="ARBA" id="ARBA00023224"/>
    </source>
</evidence>